<evidence type="ECO:0000259" key="21">
    <source>
        <dbReference type="PROSITE" id="PS50110"/>
    </source>
</evidence>
<comment type="subcellular location">
    <subcellularLocation>
        <location evidence="2">Cell inner membrane</location>
        <topology evidence="2">Multi-pass membrane protein</topology>
    </subcellularLocation>
</comment>
<evidence type="ECO:0000256" key="16">
    <source>
        <dbReference type="ARBA" id="ARBA00068150"/>
    </source>
</evidence>
<evidence type="ECO:0000256" key="8">
    <source>
        <dbReference type="ARBA" id="ARBA00022692"/>
    </source>
</evidence>
<dbReference type="SMART" id="SM00086">
    <property type="entry name" value="PAC"/>
    <property type="match status" value="1"/>
</dbReference>
<dbReference type="PROSITE" id="PS50109">
    <property type="entry name" value="HIS_KIN"/>
    <property type="match status" value="1"/>
</dbReference>
<dbReference type="CDD" id="cd00088">
    <property type="entry name" value="HPT"/>
    <property type="match status" value="1"/>
</dbReference>
<keyword evidence="7" id="KW-0808">Transferase</keyword>
<dbReference type="SMART" id="SM00073">
    <property type="entry name" value="HPT"/>
    <property type="match status" value="1"/>
</dbReference>
<evidence type="ECO:0000259" key="22">
    <source>
        <dbReference type="PROSITE" id="PS50112"/>
    </source>
</evidence>
<dbReference type="PROSITE" id="PS50112">
    <property type="entry name" value="PAS"/>
    <property type="match status" value="1"/>
</dbReference>
<dbReference type="Gene3D" id="1.20.120.160">
    <property type="entry name" value="HPT domain"/>
    <property type="match status" value="1"/>
</dbReference>
<evidence type="ECO:0000256" key="18">
    <source>
        <dbReference type="PROSITE-ProRule" id="PRU00169"/>
    </source>
</evidence>
<evidence type="ECO:0000256" key="9">
    <source>
        <dbReference type="ARBA" id="ARBA00022741"/>
    </source>
</evidence>
<dbReference type="SUPFAM" id="SSF55785">
    <property type="entry name" value="PYP-like sensor domain (PAS domain)"/>
    <property type="match status" value="2"/>
</dbReference>
<feature type="transmembrane region" description="Helical" evidence="19">
    <location>
        <begin position="63"/>
        <end position="86"/>
    </location>
</feature>
<evidence type="ECO:0000256" key="12">
    <source>
        <dbReference type="ARBA" id="ARBA00022989"/>
    </source>
</evidence>
<dbReference type="FunFam" id="1.10.287.130:FF:000002">
    <property type="entry name" value="Two-component osmosensing histidine kinase"/>
    <property type="match status" value="1"/>
</dbReference>
<dbReference type="SMART" id="SM00388">
    <property type="entry name" value="HisKA"/>
    <property type="match status" value="1"/>
</dbReference>
<dbReference type="Gene3D" id="3.30.450.20">
    <property type="entry name" value="PAS domain"/>
    <property type="match status" value="2"/>
</dbReference>
<dbReference type="InterPro" id="IPR004358">
    <property type="entry name" value="Sig_transdc_His_kin-like_C"/>
</dbReference>
<evidence type="ECO:0000256" key="17">
    <source>
        <dbReference type="PROSITE-ProRule" id="PRU00110"/>
    </source>
</evidence>
<dbReference type="InterPro" id="IPR005467">
    <property type="entry name" value="His_kinase_dom"/>
</dbReference>
<dbReference type="PRINTS" id="PR00344">
    <property type="entry name" value="BCTRLSENSOR"/>
</dbReference>
<keyword evidence="5" id="KW-0997">Cell inner membrane</keyword>
<reference evidence="25 26" key="1">
    <citation type="submission" date="2023-09" db="EMBL/GenBank/DDBJ databases">
        <authorList>
            <person name="Rey-Velasco X."/>
        </authorList>
    </citation>
    <scope>NUCLEOTIDE SEQUENCE [LARGE SCALE GENOMIC DNA]</scope>
    <source>
        <strain evidence="25 26">W409</strain>
    </source>
</reference>
<dbReference type="InterPro" id="IPR001789">
    <property type="entry name" value="Sig_transdc_resp-reg_receiver"/>
</dbReference>
<name>A0AAW8QZN5_9ALTE</name>
<dbReference type="Pfam" id="PF00072">
    <property type="entry name" value="Response_reg"/>
    <property type="match status" value="1"/>
</dbReference>
<organism evidence="25 26">
    <name type="scientific">Brumicola blandensis</name>
    <dbReference type="NCBI Taxonomy" id="3075611"/>
    <lineage>
        <taxon>Bacteria</taxon>
        <taxon>Pseudomonadati</taxon>
        <taxon>Pseudomonadota</taxon>
        <taxon>Gammaproteobacteria</taxon>
        <taxon>Alteromonadales</taxon>
        <taxon>Alteromonadaceae</taxon>
        <taxon>Brumicola</taxon>
    </lineage>
</organism>
<feature type="modified residue" description="4-aspartylphosphate" evidence="18">
    <location>
        <position position="727"/>
    </location>
</feature>
<dbReference type="Gene3D" id="3.30.565.10">
    <property type="entry name" value="Histidine kinase-like ATPase, C-terminal domain"/>
    <property type="match status" value="1"/>
</dbReference>
<dbReference type="SMART" id="SM00387">
    <property type="entry name" value="HATPase_c"/>
    <property type="match status" value="1"/>
</dbReference>
<dbReference type="GO" id="GO:0000155">
    <property type="term" value="F:phosphorelay sensor kinase activity"/>
    <property type="evidence" value="ECO:0007669"/>
    <property type="project" value="InterPro"/>
</dbReference>
<evidence type="ECO:0000256" key="15">
    <source>
        <dbReference type="ARBA" id="ARBA00064003"/>
    </source>
</evidence>
<dbReference type="CDD" id="cd00130">
    <property type="entry name" value="PAS"/>
    <property type="match status" value="1"/>
</dbReference>
<dbReference type="PANTHER" id="PTHR43047:SF64">
    <property type="entry name" value="HISTIDINE KINASE CONTAINING CHEY-HOMOLOGOUS RECEIVER DOMAIN AND PAS DOMAIN-RELATED"/>
    <property type="match status" value="1"/>
</dbReference>
<evidence type="ECO:0000256" key="3">
    <source>
        <dbReference type="ARBA" id="ARBA00012438"/>
    </source>
</evidence>
<protein>
    <recommendedName>
        <fullName evidence="16">Sensory/regulatory protein RpfC</fullName>
        <ecNumber evidence="3">2.7.13.3</ecNumber>
    </recommendedName>
</protein>
<comment type="catalytic activity">
    <reaction evidence="1">
        <text>ATP + protein L-histidine = ADP + protein N-phospho-L-histidine.</text>
        <dbReference type="EC" id="2.7.13.3"/>
    </reaction>
</comment>
<dbReference type="Pfam" id="PF02518">
    <property type="entry name" value="HATPase_c"/>
    <property type="match status" value="1"/>
</dbReference>
<proteinExistence type="predicted"/>
<dbReference type="PROSITE" id="PS50113">
    <property type="entry name" value="PAC"/>
    <property type="match status" value="1"/>
</dbReference>
<evidence type="ECO:0000256" key="14">
    <source>
        <dbReference type="ARBA" id="ARBA00023136"/>
    </source>
</evidence>
<dbReference type="SMART" id="SM00091">
    <property type="entry name" value="PAS"/>
    <property type="match status" value="2"/>
</dbReference>
<dbReference type="PROSITE" id="PS50894">
    <property type="entry name" value="HPT"/>
    <property type="match status" value="1"/>
</dbReference>
<dbReference type="InterPro" id="IPR036890">
    <property type="entry name" value="HATPase_C_sf"/>
</dbReference>
<dbReference type="Proteomes" id="UP001249020">
    <property type="component" value="Unassembled WGS sequence"/>
</dbReference>
<gene>
    <name evidence="25" type="ORF">RM544_00735</name>
</gene>
<feature type="domain" description="PAS" evidence="22">
    <location>
        <begin position="281"/>
        <end position="355"/>
    </location>
</feature>
<evidence type="ECO:0000256" key="1">
    <source>
        <dbReference type="ARBA" id="ARBA00000085"/>
    </source>
</evidence>
<evidence type="ECO:0000256" key="2">
    <source>
        <dbReference type="ARBA" id="ARBA00004429"/>
    </source>
</evidence>
<dbReference type="InterPro" id="IPR000700">
    <property type="entry name" value="PAS-assoc_C"/>
</dbReference>
<dbReference type="Gene3D" id="3.40.50.2300">
    <property type="match status" value="1"/>
</dbReference>
<dbReference type="InterPro" id="IPR001610">
    <property type="entry name" value="PAC"/>
</dbReference>
<feature type="modified residue" description="Phosphohistidine" evidence="17">
    <location>
        <position position="884"/>
    </location>
</feature>
<evidence type="ECO:0000256" key="6">
    <source>
        <dbReference type="ARBA" id="ARBA00022553"/>
    </source>
</evidence>
<dbReference type="SUPFAM" id="SSF47384">
    <property type="entry name" value="Homodimeric domain of signal transducing histidine kinase"/>
    <property type="match status" value="1"/>
</dbReference>
<dbReference type="PANTHER" id="PTHR43047">
    <property type="entry name" value="TWO-COMPONENT HISTIDINE PROTEIN KINASE"/>
    <property type="match status" value="1"/>
</dbReference>
<dbReference type="EC" id="2.7.13.3" evidence="3"/>
<dbReference type="InterPro" id="IPR036641">
    <property type="entry name" value="HPT_dom_sf"/>
</dbReference>
<dbReference type="NCBIfam" id="TIGR00229">
    <property type="entry name" value="sensory_box"/>
    <property type="match status" value="1"/>
</dbReference>
<feature type="domain" description="Histidine kinase" evidence="20">
    <location>
        <begin position="432"/>
        <end position="652"/>
    </location>
</feature>
<feature type="domain" description="HPt" evidence="24">
    <location>
        <begin position="845"/>
        <end position="938"/>
    </location>
</feature>
<dbReference type="InterPro" id="IPR000014">
    <property type="entry name" value="PAS"/>
</dbReference>
<comment type="caution">
    <text evidence="25">The sequence shown here is derived from an EMBL/GenBank/DDBJ whole genome shotgun (WGS) entry which is preliminary data.</text>
</comment>
<evidence type="ECO:0000259" key="23">
    <source>
        <dbReference type="PROSITE" id="PS50113"/>
    </source>
</evidence>
<keyword evidence="8 19" id="KW-0812">Transmembrane</keyword>
<evidence type="ECO:0000256" key="4">
    <source>
        <dbReference type="ARBA" id="ARBA00022475"/>
    </source>
</evidence>
<dbReference type="RefSeq" id="WP_311359870.1">
    <property type="nucleotide sequence ID" value="NZ_JAVRIE010000001.1"/>
</dbReference>
<feature type="transmembrane region" description="Helical" evidence="19">
    <location>
        <begin position="26"/>
        <end position="51"/>
    </location>
</feature>
<dbReference type="Gene3D" id="1.10.287.130">
    <property type="match status" value="1"/>
</dbReference>
<dbReference type="FunFam" id="3.30.565.10:FF:000010">
    <property type="entry name" value="Sensor histidine kinase RcsC"/>
    <property type="match status" value="1"/>
</dbReference>
<accession>A0AAW8QZN5</accession>
<keyword evidence="14 19" id="KW-0472">Membrane</keyword>
<keyword evidence="6 18" id="KW-0597">Phosphoprotein</keyword>
<dbReference type="InterPro" id="IPR035965">
    <property type="entry name" value="PAS-like_dom_sf"/>
</dbReference>
<dbReference type="SUPFAM" id="SSF47226">
    <property type="entry name" value="Histidine-containing phosphotransfer domain, HPT domain"/>
    <property type="match status" value="1"/>
</dbReference>
<dbReference type="GO" id="GO:0005886">
    <property type="term" value="C:plasma membrane"/>
    <property type="evidence" value="ECO:0007669"/>
    <property type="project" value="UniProtKB-SubCell"/>
</dbReference>
<dbReference type="EMBL" id="JAVRIE010000001">
    <property type="protein sequence ID" value="MDT0581055.1"/>
    <property type="molecule type" value="Genomic_DNA"/>
</dbReference>
<keyword evidence="13" id="KW-0902">Two-component regulatory system</keyword>
<evidence type="ECO:0000256" key="11">
    <source>
        <dbReference type="ARBA" id="ARBA00022840"/>
    </source>
</evidence>
<keyword evidence="4" id="KW-1003">Cell membrane</keyword>
<dbReference type="InterPro" id="IPR036097">
    <property type="entry name" value="HisK_dim/P_sf"/>
</dbReference>
<dbReference type="InterPro" id="IPR058544">
    <property type="entry name" value="ETR1_N"/>
</dbReference>
<evidence type="ECO:0000259" key="20">
    <source>
        <dbReference type="PROSITE" id="PS50109"/>
    </source>
</evidence>
<dbReference type="InterPro" id="IPR003661">
    <property type="entry name" value="HisK_dim/P_dom"/>
</dbReference>
<dbReference type="PROSITE" id="PS50110">
    <property type="entry name" value="RESPONSE_REGULATORY"/>
    <property type="match status" value="1"/>
</dbReference>
<dbReference type="Pfam" id="PF25487">
    <property type="entry name" value="ETR1_N"/>
    <property type="match status" value="1"/>
</dbReference>
<dbReference type="AlphaFoldDB" id="A0AAW8QZN5"/>
<feature type="domain" description="Response regulatory" evidence="21">
    <location>
        <begin position="678"/>
        <end position="796"/>
    </location>
</feature>
<dbReference type="GO" id="GO:0005524">
    <property type="term" value="F:ATP binding"/>
    <property type="evidence" value="ECO:0007669"/>
    <property type="project" value="UniProtKB-KW"/>
</dbReference>
<evidence type="ECO:0000256" key="19">
    <source>
        <dbReference type="SAM" id="Phobius"/>
    </source>
</evidence>
<evidence type="ECO:0000259" key="24">
    <source>
        <dbReference type="PROSITE" id="PS50894"/>
    </source>
</evidence>
<keyword evidence="26" id="KW-1185">Reference proteome</keyword>
<dbReference type="SUPFAM" id="SSF52172">
    <property type="entry name" value="CheY-like"/>
    <property type="match status" value="1"/>
</dbReference>
<dbReference type="InterPro" id="IPR013655">
    <property type="entry name" value="PAS_fold_3"/>
</dbReference>
<dbReference type="CDD" id="cd00082">
    <property type="entry name" value="HisKA"/>
    <property type="match status" value="1"/>
</dbReference>
<dbReference type="InterPro" id="IPR011006">
    <property type="entry name" value="CheY-like_superfamily"/>
</dbReference>
<evidence type="ECO:0000313" key="26">
    <source>
        <dbReference type="Proteomes" id="UP001249020"/>
    </source>
</evidence>
<evidence type="ECO:0000256" key="5">
    <source>
        <dbReference type="ARBA" id="ARBA00022519"/>
    </source>
</evidence>
<dbReference type="InterPro" id="IPR003594">
    <property type="entry name" value="HATPase_dom"/>
</dbReference>
<dbReference type="Pfam" id="PF01627">
    <property type="entry name" value="Hpt"/>
    <property type="match status" value="1"/>
</dbReference>
<dbReference type="SMART" id="SM00448">
    <property type="entry name" value="REC"/>
    <property type="match status" value="1"/>
</dbReference>
<evidence type="ECO:0000256" key="7">
    <source>
        <dbReference type="ARBA" id="ARBA00022679"/>
    </source>
</evidence>
<dbReference type="CDD" id="cd16922">
    <property type="entry name" value="HATPase_EvgS-ArcB-TorS-like"/>
    <property type="match status" value="1"/>
</dbReference>
<evidence type="ECO:0000313" key="25">
    <source>
        <dbReference type="EMBL" id="MDT0581055.1"/>
    </source>
</evidence>
<dbReference type="InterPro" id="IPR008207">
    <property type="entry name" value="Sig_transdc_His_kin_Hpt_dom"/>
</dbReference>
<dbReference type="CDD" id="cd17546">
    <property type="entry name" value="REC_hyHK_CKI1_RcsC-like"/>
    <property type="match status" value="1"/>
</dbReference>
<comment type="subunit">
    <text evidence="15">At low DSF concentrations, interacts with RpfF.</text>
</comment>
<dbReference type="Pfam" id="PF00512">
    <property type="entry name" value="HisKA"/>
    <property type="match status" value="1"/>
</dbReference>
<keyword evidence="10" id="KW-0418">Kinase</keyword>
<feature type="domain" description="PAC" evidence="23">
    <location>
        <begin position="361"/>
        <end position="414"/>
    </location>
</feature>
<keyword evidence="12 19" id="KW-1133">Transmembrane helix</keyword>
<evidence type="ECO:0000256" key="13">
    <source>
        <dbReference type="ARBA" id="ARBA00023012"/>
    </source>
</evidence>
<sequence>MNDTLESLFNTGYMPHGHCYLWKPDILWLNVISDSMIAFAYFSIPVILYYFVKKRPELEFKGIFILFSAFILLCGLTHVVSIFVIWHGAYGVHGLFKLATAIVSCITAYKLFSIIPDALKIPTPSAMKEVLELAHKEKLERLTAESHLSVQEAIKESENTLRSIFNSLPIGLHMFDLKGDELFFAGYNKAAVKILGEAHTKHVGETIEAAFPDVAGKEIVDTYKNIAVNGGEWKDETVHYDDSEASGVYRVQSFQSKQNSAIVLFDDVTQAHKQELAIKQKDSFINAAFNAAITAVYIFDLQNKRIEYLNQTFSEQTGYTLDDFQDANTDSLLSLVHPDHLSDLKTFLSNIINEHKDINHEHIEFQMRHLNGDYVWCLAKYLILERDAEGNASKLMGSFLNIDSQKAMQFKLVKLKNDAEQANETKTNFLANVSHEVRTPMNAILGLISLTLKMDLGDKQREHLERMEVSSKALLQILNDILDFSKLEAGKFSISNKTFELQKLLDMATGIHSLVAKDKGLFLNTRISSTLHTHYVGDQLRINQVLNNLIGNAVKFTTEGGVTLNVSSHFEDGIEYVCFEVRDTGLGIASKDIDKLFDSFHQVDNSSMRSYGGTGLGLAISQSLCALMAGEISVESELGKGSIFTVCLPLQPTKPQDVRDDEPNRNHQQIIQSLSGNHILLVEDNETNKIVAEEMLAMLGISSVHAKNGEEAIVAFQNERFDLILMDLQMPILDGYSAASTILEMAQENDRDIPILAMSAAVLDSAQDKVKNAGMLDHISKPIDIEILHGKLSTYLSWKSDAQLTSATHSMGRLNQKGIDAEQSTFTQKLQHFDIDAALGRMAGNFILFKQLLASFLHDHKESIKNLEAAVEAHDFELTQSIAHTIKGAAGTVGASAVQREAFKVETAVEKAQPFEIKALTNELAIALQEIERILDDSAEATDSNMRPLLAEMPAHEKERYIEMLLDTLRSGAFLSELDLEEQFPYIQTCLNDDQFKSLKEHIRYLEYDKATKLLNKAIGNL</sequence>
<keyword evidence="11 25" id="KW-0067">ATP-binding</keyword>
<dbReference type="SUPFAM" id="SSF55874">
    <property type="entry name" value="ATPase domain of HSP90 chaperone/DNA topoisomerase II/histidine kinase"/>
    <property type="match status" value="1"/>
</dbReference>
<evidence type="ECO:0000256" key="10">
    <source>
        <dbReference type="ARBA" id="ARBA00022777"/>
    </source>
</evidence>
<dbReference type="Pfam" id="PF08447">
    <property type="entry name" value="PAS_3"/>
    <property type="match status" value="1"/>
</dbReference>
<keyword evidence="9" id="KW-0547">Nucleotide-binding</keyword>